<reference evidence="5" key="1">
    <citation type="submission" date="2017-01" db="EMBL/GenBank/DDBJ databases">
        <authorList>
            <person name="Wang Y."/>
            <person name="White M."/>
            <person name="Kvist S."/>
            <person name="Moncalvo J.-M."/>
        </authorList>
    </citation>
    <scope>NUCLEOTIDE SEQUENCE [LARGE SCALE GENOMIC DNA]</scope>
    <source>
        <strain evidence="5">COL-18-3</strain>
    </source>
</reference>
<feature type="compositionally biased region" description="Low complexity" evidence="3">
    <location>
        <begin position="363"/>
        <end position="399"/>
    </location>
</feature>
<evidence type="ECO:0000313" key="5">
    <source>
        <dbReference type="Proteomes" id="UP000188320"/>
    </source>
</evidence>
<dbReference type="Proteomes" id="UP000188320">
    <property type="component" value="Unassembled WGS sequence"/>
</dbReference>
<dbReference type="GO" id="GO:0008142">
    <property type="term" value="F:oxysterol binding"/>
    <property type="evidence" value="ECO:0007669"/>
    <property type="project" value="TreeGrafter"/>
</dbReference>
<feature type="region of interest" description="Disordered" evidence="3">
    <location>
        <begin position="362"/>
        <end position="399"/>
    </location>
</feature>
<accession>A0A1R1PXT9</accession>
<protein>
    <submittedName>
        <fullName evidence="4">Protein KES1</fullName>
    </submittedName>
</protein>
<feature type="region of interest" description="Disordered" evidence="3">
    <location>
        <begin position="287"/>
        <end position="338"/>
    </location>
</feature>
<feature type="compositionally biased region" description="Basic and acidic residues" evidence="3">
    <location>
        <begin position="297"/>
        <end position="323"/>
    </location>
</feature>
<dbReference type="EMBL" id="LSSK01000046">
    <property type="protein sequence ID" value="OMH85770.1"/>
    <property type="molecule type" value="Genomic_DNA"/>
</dbReference>
<proteinExistence type="inferred from homology"/>
<dbReference type="SUPFAM" id="SSF144000">
    <property type="entry name" value="Oxysterol-binding protein-like"/>
    <property type="match status" value="1"/>
</dbReference>
<dbReference type="GO" id="GO:0016020">
    <property type="term" value="C:membrane"/>
    <property type="evidence" value="ECO:0007669"/>
    <property type="project" value="TreeGrafter"/>
</dbReference>
<dbReference type="InterPro" id="IPR018494">
    <property type="entry name" value="Oxysterol-bd_CS"/>
</dbReference>
<dbReference type="InterPro" id="IPR037239">
    <property type="entry name" value="OSBP_sf"/>
</dbReference>
<sequence>MENKEKVDLAEEVEGISLQDSKAIPQDGKHDAEDTEEFVVVEGLGDNKEFNLAKNSFMEFIKTILTFKGDVVSLTCPTFILSGISLLELGVHWGDFINLFIEIKNGKTPEERVMLASKWYISTFYHSFYYRGDNAGPREKKPYNPILGEEFYARWDDKEYGQTNLISEQVSHHPPITAVHMENEKQGVYLNGFLQQKLKFSGTTLMVEQVGKMTLFFKETNELISVSLPSLAISGLLTASPYLEVVGKCYMKSSMGIGSVMEFYKKPWLFGDYHKFDGTIFSEGSGSGYGNGNGNDANKDKKEKIPERKEEVNPPKEGREDTVSLHSSKSTSSKPKKSKKRHVFYEIAGFWNSKSTCIYRPLSDSPSSSRASSINRFASPSPSSRSSSTTSSSLSLSSSSRENSSEQVFLEADKLKRSIVKIHPPNRQSEFESQKVWRDVTKSLLEGDMKSASYHKNDIEERQRKIARERKDDNVEWKPKLFVFIKHKDIINSDFRASLQHLQKDCENTNDGMWVHKSMAECFTSA</sequence>
<comment type="caution">
    <text evidence="4">The sequence shown here is derived from an EMBL/GenBank/DDBJ whole genome shotgun (WGS) entry which is preliminary data.</text>
</comment>
<dbReference type="OrthoDB" id="14833at2759"/>
<organism evidence="4 5">
    <name type="scientific">Zancudomyces culisetae</name>
    <name type="common">Gut fungus</name>
    <name type="synonym">Smittium culisetae</name>
    <dbReference type="NCBI Taxonomy" id="1213189"/>
    <lineage>
        <taxon>Eukaryota</taxon>
        <taxon>Fungi</taxon>
        <taxon>Fungi incertae sedis</taxon>
        <taxon>Zoopagomycota</taxon>
        <taxon>Kickxellomycotina</taxon>
        <taxon>Harpellomycetes</taxon>
        <taxon>Harpellales</taxon>
        <taxon>Legeriomycetaceae</taxon>
        <taxon>Zancudomyces</taxon>
    </lineage>
</organism>
<comment type="similarity">
    <text evidence="1 2">Belongs to the OSBP family.</text>
</comment>
<evidence type="ECO:0000256" key="1">
    <source>
        <dbReference type="ARBA" id="ARBA00008842"/>
    </source>
</evidence>
<dbReference type="Pfam" id="PF01237">
    <property type="entry name" value="Oxysterol_BP"/>
    <property type="match status" value="2"/>
</dbReference>
<dbReference type="Gene3D" id="3.30.70.3490">
    <property type="match status" value="1"/>
</dbReference>
<keyword evidence="5" id="KW-1185">Reference proteome</keyword>
<dbReference type="PROSITE" id="PS01013">
    <property type="entry name" value="OSBP"/>
    <property type="match status" value="1"/>
</dbReference>
<dbReference type="AlphaFoldDB" id="A0A1R1PXT9"/>
<evidence type="ECO:0000313" key="4">
    <source>
        <dbReference type="EMBL" id="OMH85770.1"/>
    </source>
</evidence>
<dbReference type="PANTHER" id="PTHR10972:SF184">
    <property type="entry name" value="OXYSTEROL-BINDING PROTEIN HOMOLOG 4-RELATED"/>
    <property type="match status" value="1"/>
</dbReference>
<name>A0A1R1PXT9_ZANCU</name>
<dbReference type="Gene3D" id="2.40.160.120">
    <property type="match status" value="1"/>
</dbReference>
<dbReference type="InterPro" id="IPR000648">
    <property type="entry name" value="Oxysterol-bd"/>
</dbReference>
<dbReference type="PANTHER" id="PTHR10972">
    <property type="entry name" value="OXYSTEROL-BINDING PROTEIN-RELATED"/>
    <property type="match status" value="1"/>
</dbReference>
<dbReference type="GO" id="GO:0005829">
    <property type="term" value="C:cytosol"/>
    <property type="evidence" value="ECO:0007669"/>
    <property type="project" value="TreeGrafter"/>
</dbReference>
<dbReference type="Gene3D" id="1.10.287.2720">
    <property type="match status" value="1"/>
</dbReference>
<evidence type="ECO:0000256" key="2">
    <source>
        <dbReference type="RuleBase" id="RU003844"/>
    </source>
</evidence>
<evidence type="ECO:0000256" key="3">
    <source>
        <dbReference type="SAM" id="MobiDB-lite"/>
    </source>
</evidence>
<gene>
    <name evidence="4" type="ORF">AX774_g683</name>
</gene>